<dbReference type="Proteomes" id="UP001234989">
    <property type="component" value="Chromosome 11"/>
</dbReference>
<dbReference type="PANTHER" id="PTHR36617:SF16">
    <property type="entry name" value="OS04G0516500 PROTEIN"/>
    <property type="match status" value="1"/>
</dbReference>
<dbReference type="AlphaFoldDB" id="A0AAF0UYZ4"/>
<protein>
    <submittedName>
        <fullName evidence="1">Uncharacterized protein</fullName>
    </submittedName>
</protein>
<organism evidence="1 2">
    <name type="scientific">Solanum verrucosum</name>
    <dbReference type="NCBI Taxonomy" id="315347"/>
    <lineage>
        <taxon>Eukaryota</taxon>
        <taxon>Viridiplantae</taxon>
        <taxon>Streptophyta</taxon>
        <taxon>Embryophyta</taxon>
        <taxon>Tracheophyta</taxon>
        <taxon>Spermatophyta</taxon>
        <taxon>Magnoliopsida</taxon>
        <taxon>eudicotyledons</taxon>
        <taxon>Gunneridae</taxon>
        <taxon>Pentapetalae</taxon>
        <taxon>asterids</taxon>
        <taxon>lamiids</taxon>
        <taxon>Solanales</taxon>
        <taxon>Solanaceae</taxon>
        <taxon>Solanoideae</taxon>
        <taxon>Solaneae</taxon>
        <taxon>Solanum</taxon>
    </lineage>
</organism>
<keyword evidence="2" id="KW-1185">Reference proteome</keyword>
<evidence type="ECO:0000313" key="2">
    <source>
        <dbReference type="Proteomes" id="UP001234989"/>
    </source>
</evidence>
<reference evidence="1" key="1">
    <citation type="submission" date="2023-08" db="EMBL/GenBank/DDBJ databases">
        <title>A de novo genome assembly of Solanum verrucosum Schlechtendal, a Mexican diploid species geographically isolated from the other diploid A-genome species in potato relatives.</title>
        <authorList>
            <person name="Hosaka K."/>
        </authorList>
    </citation>
    <scope>NUCLEOTIDE SEQUENCE</scope>
    <source>
        <tissue evidence="1">Young leaves</tissue>
    </source>
</reference>
<gene>
    <name evidence="1" type="ORF">MTR67_047241</name>
</gene>
<dbReference type="PANTHER" id="PTHR36617">
    <property type="entry name" value="PROTEIN, PUTATIVE-RELATED"/>
    <property type="match status" value="1"/>
</dbReference>
<accession>A0AAF0UYZ4</accession>
<sequence length="139" mass="16753">MVFKNPKPVPYDEVAMWKDVIQAKHEMKDLRITKMDTSTYGSSLWRVIRNHWPKLRGNYSIKLGNSRKTSFWEDRWLEQGSLKTLFPDIFTLNQQQRDTVAEMWSNQGWHLNFRKPLNDWEIQRVVEFYKVLGAVQRNH</sequence>
<dbReference type="EMBL" id="CP133622">
    <property type="protein sequence ID" value="WMV53856.1"/>
    <property type="molecule type" value="Genomic_DNA"/>
</dbReference>
<evidence type="ECO:0000313" key="1">
    <source>
        <dbReference type="EMBL" id="WMV53856.1"/>
    </source>
</evidence>
<proteinExistence type="predicted"/>
<name>A0AAF0UYZ4_SOLVR</name>